<accession>A0A411WLP9</accession>
<dbReference type="SUPFAM" id="SSF48403">
    <property type="entry name" value="Ankyrin repeat"/>
    <property type="match status" value="1"/>
</dbReference>
<dbReference type="PANTHER" id="PTHR24173:SF74">
    <property type="entry name" value="ANKYRIN REPEAT DOMAIN-CONTAINING PROTEIN 16"/>
    <property type="match status" value="1"/>
</dbReference>
<dbReference type="PROSITE" id="PS50297">
    <property type="entry name" value="ANK_REP_REGION"/>
    <property type="match status" value="3"/>
</dbReference>
<evidence type="ECO:0000256" key="3">
    <source>
        <dbReference type="PROSITE-ProRule" id="PRU00023"/>
    </source>
</evidence>
<evidence type="ECO:0000313" key="5">
    <source>
        <dbReference type="Proteomes" id="UP000293154"/>
    </source>
</evidence>
<dbReference type="SMART" id="SM00248">
    <property type="entry name" value="ANK"/>
    <property type="match status" value="7"/>
</dbReference>
<evidence type="ECO:0000313" key="4">
    <source>
        <dbReference type="EMBL" id="QBH97088.1"/>
    </source>
</evidence>
<gene>
    <name evidence="4" type="ORF">EKN56_12215</name>
</gene>
<protein>
    <submittedName>
        <fullName evidence="4">Uncharacterized protein</fullName>
    </submittedName>
</protein>
<dbReference type="Gene3D" id="1.25.40.20">
    <property type="entry name" value="Ankyrin repeat-containing domain"/>
    <property type="match status" value="2"/>
</dbReference>
<dbReference type="EMBL" id="CP034752">
    <property type="protein sequence ID" value="QBH97088.1"/>
    <property type="molecule type" value="Genomic_DNA"/>
</dbReference>
<dbReference type="AlphaFoldDB" id="A0A411WLP9"/>
<keyword evidence="2 3" id="KW-0040">ANK repeat</keyword>
<dbReference type="RefSeq" id="WP_130592029.1">
    <property type="nucleotide sequence ID" value="NZ_CP034752.1"/>
</dbReference>
<feature type="repeat" description="ANK" evidence="3">
    <location>
        <begin position="60"/>
        <end position="92"/>
    </location>
</feature>
<sequence length="459" mass="49883">MLNRVRLFCLSIGLLLLSGCDDQQTSQQTHDFLTLCQNGQLSEISAAIDQGIKINSVSPQGISCLMIAAQERREDVVKLLLDHKANPHQKTASGITALMLGIGVENKPELLKMLIAAKSDVNLQGSDGSTPLMMALGSHNAILEDRKTIESLRTKPLSNESETMVSDDNYSLYPKPDINAVKVLLDAKAKVDTKDHEGSTALDYVITREYDTNIMTLLINAGADVNAPTGYGTTPLIHSFYNHNIDYARLLISHGANVNSTDKGGEPPLFVAVRDATPGLIELLVKHGAEINYQTPRGKTALMSAVEAKKPENVETLIRLGADINLKDHLGVSALGRSQGSIRDRLIKQGAVIRGQEVRMAETDIQECTDKLFDGFLTKYISERVVGSVVDSIKINTFVKEVESCANFDDVVLVNYLKTFAPEISPADGGPSMKSNYYGIAVECQIIESRAKCEPVGTP</sequence>
<dbReference type="OrthoDB" id="9812708at2"/>
<evidence type="ECO:0000256" key="1">
    <source>
        <dbReference type="ARBA" id="ARBA00022737"/>
    </source>
</evidence>
<organism evidence="4 5">
    <name type="scientific">Limnobaculum zhutongyuii</name>
    <dbReference type="NCBI Taxonomy" id="2498113"/>
    <lineage>
        <taxon>Bacteria</taxon>
        <taxon>Pseudomonadati</taxon>
        <taxon>Pseudomonadota</taxon>
        <taxon>Gammaproteobacteria</taxon>
        <taxon>Enterobacterales</taxon>
        <taxon>Budviciaceae</taxon>
        <taxon>Limnobaculum</taxon>
    </lineage>
</organism>
<keyword evidence="5" id="KW-1185">Reference proteome</keyword>
<feature type="repeat" description="ANK" evidence="3">
    <location>
        <begin position="231"/>
        <end position="263"/>
    </location>
</feature>
<reference evidence="4 5" key="1">
    <citation type="submission" date="2019-03" db="EMBL/GenBank/DDBJ databases">
        <title>Pragia sp. nov. isolated from the gut tract of Carduelis flavirostris.</title>
        <authorList>
            <person name="Ge Y."/>
        </authorList>
    </citation>
    <scope>NUCLEOTIDE SEQUENCE [LARGE SCALE GENOMIC DNA]</scope>
    <source>
        <strain evidence="4 5">CF-458</strain>
    </source>
</reference>
<proteinExistence type="predicted"/>
<feature type="repeat" description="ANK" evidence="3">
    <location>
        <begin position="264"/>
        <end position="296"/>
    </location>
</feature>
<evidence type="ECO:0000256" key="2">
    <source>
        <dbReference type="ARBA" id="ARBA00023043"/>
    </source>
</evidence>
<dbReference type="InterPro" id="IPR036770">
    <property type="entry name" value="Ankyrin_rpt-contain_sf"/>
</dbReference>
<feature type="repeat" description="ANK" evidence="3">
    <location>
        <begin position="297"/>
        <end position="329"/>
    </location>
</feature>
<dbReference type="Proteomes" id="UP000293154">
    <property type="component" value="Chromosome"/>
</dbReference>
<dbReference type="KEGG" id="prag:EKN56_12215"/>
<name>A0A411WLP9_9GAMM</name>
<dbReference type="PROSITE" id="PS50088">
    <property type="entry name" value="ANK_REPEAT"/>
    <property type="match status" value="5"/>
</dbReference>
<dbReference type="Pfam" id="PF12796">
    <property type="entry name" value="Ank_2"/>
    <property type="match status" value="2"/>
</dbReference>
<keyword evidence="1" id="KW-0677">Repeat</keyword>
<dbReference type="PROSITE" id="PS51257">
    <property type="entry name" value="PROKAR_LIPOPROTEIN"/>
    <property type="match status" value="1"/>
</dbReference>
<dbReference type="PANTHER" id="PTHR24173">
    <property type="entry name" value="ANKYRIN REPEAT CONTAINING"/>
    <property type="match status" value="1"/>
</dbReference>
<dbReference type="InterPro" id="IPR002110">
    <property type="entry name" value="Ankyrin_rpt"/>
</dbReference>
<dbReference type="Pfam" id="PF00023">
    <property type="entry name" value="Ank"/>
    <property type="match status" value="1"/>
</dbReference>
<feature type="repeat" description="ANK" evidence="3">
    <location>
        <begin position="197"/>
        <end position="230"/>
    </location>
</feature>